<evidence type="ECO:0000256" key="1">
    <source>
        <dbReference type="ARBA" id="ARBA00022737"/>
    </source>
</evidence>
<keyword evidence="2" id="KW-0802">TPR repeat</keyword>
<dbReference type="PANTHER" id="PTHR22904:SF523">
    <property type="entry name" value="STRESS-INDUCED-PHOSPHOPROTEIN 1"/>
    <property type="match status" value="1"/>
</dbReference>
<evidence type="ECO:0000313" key="4">
    <source>
        <dbReference type="Proteomes" id="UP001412239"/>
    </source>
</evidence>
<dbReference type="EMBL" id="LN891108">
    <property type="protein sequence ID" value="CUS08871.1"/>
    <property type="molecule type" value="Genomic_DNA"/>
</dbReference>
<sequence>MAHLVKIYTQAIHSNTASPAPYSNRSAALLSLNKLPLALNDVNQAIKLDPTWSNAYRRKVGVLKAQQELDKAKVVFEESLKVGLVDLKSGPAEKQKEEAEIKKSIKTIDKIEERPSYHEHIMKDTEDAVGQRAMREFERRYTAGEPMGSWPPNGTCLRRIWITYVSHHMTIDYLLNVVVKCNFKTHSQASSSTRNDKCQYQLEQHQRNAIDPDLSPKYTIITYNKHLSQLLQSGPMIDNSRAIFHMGSARPVSEWGLIRPVL</sequence>
<keyword evidence="4" id="KW-1185">Reference proteome</keyword>
<name>A0A292PQ12_9PEZI</name>
<dbReference type="Proteomes" id="UP001412239">
    <property type="component" value="Unassembled WGS sequence"/>
</dbReference>
<dbReference type="Gene3D" id="1.25.40.10">
    <property type="entry name" value="Tetratricopeptide repeat domain"/>
    <property type="match status" value="1"/>
</dbReference>
<gene>
    <name evidence="3" type="ORF">GSTUAT00007047001</name>
</gene>
<dbReference type="InterPro" id="IPR011990">
    <property type="entry name" value="TPR-like_helical_dom_sf"/>
</dbReference>
<accession>A0A292PQ12</accession>
<dbReference type="GO" id="GO:0051879">
    <property type="term" value="F:Hsp90 protein binding"/>
    <property type="evidence" value="ECO:0007669"/>
    <property type="project" value="TreeGrafter"/>
</dbReference>
<dbReference type="AlphaFoldDB" id="A0A292PQ12"/>
<evidence type="ECO:0000313" key="3">
    <source>
        <dbReference type="EMBL" id="CUS08871.1"/>
    </source>
</evidence>
<dbReference type="SUPFAM" id="SSF48452">
    <property type="entry name" value="TPR-like"/>
    <property type="match status" value="1"/>
</dbReference>
<dbReference type="PANTHER" id="PTHR22904">
    <property type="entry name" value="TPR REPEAT CONTAINING PROTEIN"/>
    <property type="match status" value="1"/>
</dbReference>
<proteinExistence type="predicted"/>
<keyword evidence="1" id="KW-0677">Repeat</keyword>
<evidence type="ECO:0000256" key="2">
    <source>
        <dbReference type="ARBA" id="ARBA00022803"/>
    </source>
</evidence>
<protein>
    <submittedName>
        <fullName evidence="3">Uncharacterized protein</fullName>
    </submittedName>
</protein>
<reference evidence="3" key="1">
    <citation type="submission" date="2015-10" db="EMBL/GenBank/DDBJ databases">
        <authorList>
            <person name="Regsiter A."/>
            <person name="william w."/>
        </authorList>
    </citation>
    <scope>NUCLEOTIDE SEQUENCE</scope>
    <source>
        <strain evidence="3">Montdore</strain>
    </source>
</reference>
<organism evidence="3 4">
    <name type="scientific">Tuber aestivum</name>
    <name type="common">summer truffle</name>
    <dbReference type="NCBI Taxonomy" id="59557"/>
    <lineage>
        <taxon>Eukaryota</taxon>
        <taxon>Fungi</taxon>
        <taxon>Dikarya</taxon>
        <taxon>Ascomycota</taxon>
        <taxon>Pezizomycotina</taxon>
        <taxon>Pezizomycetes</taxon>
        <taxon>Pezizales</taxon>
        <taxon>Tuberaceae</taxon>
        <taxon>Tuber</taxon>
    </lineage>
</organism>